<dbReference type="PANTHER" id="PTHR34107:SF5">
    <property type="entry name" value="SLL1355 PROTEIN"/>
    <property type="match status" value="1"/>
</dbReference>
<reference evidence="2 3" key="1">
    <citation type="journal article" date="2024" name="Front. Microbiol.">
        <title>Transcriptomic insights into the dominance of two phototrophs throughout the water column of a tropical hypersaline-alkaline crater lake (Dziani Dzaha, Mayotte).</title>
        <authorList>
            <person name="Duperron S."/>
            <person name="Halary S."/>
            <person name="Bouly J.-P."/>
            <person name="Roussel T."/>
            <person name="Hugoni M."/>
            <person name="Bruto M."/>
            <person name="Oger P."/>
            <person name="Duval C."/>
            <person name="Woo A."/>
            <person name="Jezequiel D."/>
            <person name="Ader M."/>
            <person name="Leboulanger C."/>
            <person name="Agogue H."/>
            <person name="Grossi V."/>
            <person name="Trousselier M."/>
            <person name="Bernard C."/>
        </authorList>
    </citation>
    <scope>NUCLEOTIDE SEQUENCE [LARGE SCALE GENOMIC DNA]</scope>
    <source>
        <strain evidence="2 3">PMC 851.14</strain>
    </source>
</reference>
<dbReference type="Gene3D" id="3.90.1570.10">
    <property type="entry name" value="tt1808, chain A"/>
    <property type="match status" value="1"/>
</dbReference>
<dbReference type="Proteomes" id="UP001387447">
    <property type="component" value="Unassembled WGS sequence"/>
</dbReference>
<dbReference type="Pfam" id="PF05685">
    <property type="entry name" value="Uma2"/>
    <property type="match status" value="1"/>
</dbReference>
<evidence type="ECO:0000313" key="2">
    <source>
        <dbReference type="EMBL" id="MEK9511300.1"/>
    </source>
</evidence>
<sequence>MIKICKRMKAIGFYEVKLWLIVSHVKYPINLEEFLDLPETQPASEYLKGEITQKPMPPGENSTLQIRLGTVINEAFFPPKLAHAFTELWCDFGGQSLVTDISVFTWERIPRTEKRRIANRFEVHPDWVIEILSPEQSANQVIRKIMFCLSQGTQLGWLVDPKDESVMILKPDSFPEVKLGEDILPVWEHLKKFQLSAREMFAWLSLDNREPNRSINLKSSNSHDD</sequence>
<dbReference type="RefSeq" id="WP_368662892.1">
    <property type="nucleotide sequence ID" value="NZ_JBBWYZ010000005.1"/>
</dbReference>
<name>A0ABU9EKU6_LIMFS</name>
<dbReference type="SUPFAM" id="SSF52980">
    <property type="entry name" value="Restriction endonuclease-like"/>
    <property type="match status" value="1"/>
</dbReference>
<organism evidence="2 3">
    <name type="scientific">Limnospira fusiformis PMC 851.14</name>
    <dbReference type="NCBI Taxonomy" id="2219512"/>
    <lineage>
        <taxon>Bacteria</taxon>
        <taxon>Bacillati</taxon>
        <taxon>Cyanobacteriota</taxon>
        <taxon>Cyanophyceae</taxon>
        <taxon>Oscillatoriophycideae</taxon>
        <taxon>Oscillatoriales</taxon>
        <taxon>Sirenicapillariaceae</taxon>
        <taxon>Limnospira</taxon>
    </lineage>
</organism>
<dbReference type="InterPro" id="IPR008538">
    <property type="entry name" value="Uma2"/>
</dbReference>
<evidence type="ECO:0000313" key="3">
    <source>
        <dbReference type="Proteomes" id="UP001387447"/>
    </source>
</evidence>
<accession>A0ABU9EKU6</accession>
<dbReference type="GO" id="GO:0004519">
    <property type="term" value="F:endonuclease activity"/>
    <property type="evidence" value="ECO:0007669"/>
    <property type="project" value="UniProtKB-KW"/>
</dbReference>
<keyword evidence="2" id="KW-0540">Nuclease</keyword>
<protein>
    <submittedName>
        <fullName evidence="2">Uma2 family endonuclease</fullName>
    </submittedName>
</protein>
<dbReference type="InterPro" id="IPR011335">
    <property type="entry name" value="Restrct_endonuc-II-like"/>
</dbReference>
<dbReference type="EMBL" id="JBBWYZ010000005">
    <property type="protein sequence ID" value="MEK9511300.1"/>
    <property type="molecule type" value="Genomic_DNA"/>
</dbReference>
<keyword evidence="2" id="KW-0378">Hydrolase</keyword>
<proteinExistence type="predicted"/>
<dbReference type="CDD" id="cd06260">
    <property type="entry name" value="DUF820-like"/>
    <property type="match status" value="1"/>
</dbReference>
<gene>
    <name evidence="2" type="ORF">AAEJ74_06205</name>
</gene>
<dbReference type="InterPro" id="IPR012296">
    <property type="entry name" value="Nuclease_put_TT1808"/>
</dbReference>
<comment type="caution">
    <text evidence="2">The sequence shown here is derived from an EMBL/GenBank/DDBJ whole genome shotgun (WGS) entry which is preliminary data.</text>
</comment>
<keyword evidence="3" id="KW-1185">Reference proteome</keyword>
<dbReference type="PANTHER" id="PTHR34107">
    <property type="entry name" value="SLL0198 PROTEIN-RELATED"/>
    <property type="match status" value="1"/>
</dbReference>
<evidence type="ECO:0000259" key="1">
    <source>
        <dbReference type="Pfam" id="PF05685"/>
    </source>
</evidence>
<keyword evidence="2" id="KW-0255">Endonuclease</keyword>
<feature type="domain" description="Putative restriction endonuclease" evidence="1">
    <location>
        <begin position="31"/>
        <end position="196"/>
    </location>
</feature>